<sequence>MTNRQIKISRIQHVGIPVRDLNVSSDFYKSLGFEQVMKSSFTHEGAEGKVLMMKSGEVVIEIYQLPVALNKRTAGSIDHIAFDVAGIDEVFQNLKNEGFLILEDAPRFLPFWKNGCKFFNILGPDGERLEFNQIL</sequence>
<dbReference type="AlphaFoldDB" id="A0A5B7SQ62"/>
<dbReference type="GO" id="GO:0046491">
    <property type="term" value="P:L-methylmalonyl-CoA metabolic process"/>
    <property type="evidence" value="ECO:0007669"/>
    <property type="project" value="TreeGrafter"/>
</dbReference>
<name>A0A5B7SQ62_9FLAO</name>
<dbReference type="GO" id="GO:0004462">
    <property type="term" value="F:lactoylglutathione lyase activity"/>
    <property type="evidence" value="ECO:0007669"/>
    <property type="project" value="InterPro"/>
</dbReference>
<dbReference type="InterPro" id="IPR018146">
    <property type="entry name" value="Glyoxalase_1_CS"/>
</dbReference>
<accession>A0A5B7SQ62</accession>
<dbReference type="GO" id="GO:0046872">
    <property type="term" value="F:metal ion binding"/>
    <property type="evidence" value="ECO:0007669"/>
    <property type="project" value="UniProtKB-KW"/>
</dbReference>
<evidence type="ECO:0000259" key="2">
    <source>
        <dbReference type="PROSITE" id="PS51819"/>
    </source>
</evidence>
<protein>
    <submittedName>
        <fullName evidence="3">VOC family protein</fullName>
    </submittedName>
</protein>
<proteinExistence type="predicted"/>
<gene>
    <name evidence="3" type="ORF">FGM00_11370</name>
</gene>
<dbReference type="InterPro" id="IPR037523">
    <property type="entry name" value="VOC_core"/>
</dbReference>
<dbReference type="PROSITE" id="PS51819">
    <property type="entry name" value="VOC"/>
    <property type="match status" value="1"/>
</dbReference>
<evidence type="ECO:0000313" key="4">
    <source>
        <dbReference type="Proteomes" id="UP000310017"/>
    </source>
</evidence>
<feature type="domain" description="VOC" evidence="2">
    <location>
        <begin position="10"/>
        <end position="134"/>
    </location>
</feature>
<dbReference type="PANTHER" id="PTHR43048">
    <property type="entry name" value="METHYLMALONYL-COA EPIMERASE"/>
    <property type="match status" value="1"/>
</dbReference>
<dbReference type="PROSITE" id="PS00934">
    <property type="entry name" value="GLYOXALASE_I_1"/>
    <property type="match status" value="1"/>
</dbReference>
<dbReference type="KEGG" id="asag:FGM00_11370"/>
<keyword evidence="1" id="KW-0479">Metal-binding</keyword>
<dbReference type="EMBL" id="CP040710">
    <property type="protein sequence ID" value="QCX00677.1"/>
    <property type="molecule type" value="Genomic_DNA"/>
</dbReference>
<dbReference type="PANTHER" id="PTHR43048:SF3">
    <property type="entry name" value="METHYLMALONYL-COA EPIMERASE, MITOCHONDRIAL"/>
    <property type="match status" value="1"/>
</dbReference>
<keyword evidence="4" id="KW-1185">Reference proteome</keyword>
<dbReference type="CDD" id="cd06587">
    <property type="entry name" value="VOC"/>
    <property type="match status" value="1"/>
</dbReference>
<dbReference type="Gene3D" id="3.10.180.10">
    <property type="entry name" value="2,3-Dihydroxybiphenyl 1,2-Dioxygenase, domain 1"/>
    <property type="match status" value="1"/>
</dbReference>
<dbReference type="InterPro" id="IPR004360">
    <property type="entry name" value="Glyas_Fos-R_dOase_dom"/>
</dbReference>
<dbReference type="InterPro" id="IPR051785">
    <property type="entry name" value="MMCE/EMCE_epimerase"/>
</dbReference>
<dbReference type="Proteomes" id="UP000310017">
    <property type="component" value="Chromosome"/>
</dbReference>
<evidence type="ECO:0000313" key="3">
    <source>
        <dbReference type="EMBL" id="QCX00677.1"/>
    </source>
</evidence>
<reference evidence="3 4" key="1">
    <citation type="submission" date="2019-05" db="EMBL/GenBank/DDBJ databases">
        <title>Genome sequencing of F202Z8.</title>
        <authorList>
            <person name="Kwon Y.M."/>
        </authorList>
    </citation>
    <scope>NUCLEOTIDE SEQUENCE [LARGE SCALE GENOMIC DNA]</scope>
    <source>
        <strain evidence="3 4">F202Z8</strain>
    </source>
</reference>
<dbReference type="SUPFAM" id="SSF54593">
    <property type="entry name" value="Glyoxalase/Bleomycin resistance protein/Dihydroxybiphenyl dioxygenase"/>
    <property type="match status" value="1"/>
</dbReference>
<organism evidence="3 4">
    <name type="scientific">Aggregatimonas sangjinii</name>
    <dbReference type="NCBI Taxonomy" id="2583587"/>
    <lineage>
        <taxon>Bacteria</taxon>
        <taxon>Pseudomonadati</taxon>
        <taxon>Bacteroidota</taxon>
        <taxon>Flavobacteriia</taxon>
        <taxon>Flavobacteriales</taxon>
        <taxon>Flavobacteriaceae</taxon>
        <taxon>Aggregatimonas</taxon>
    </lineage>
</organism>
<dbReference type="OrthoDB" id="9795618at2"/>
<dbReference type="Pfam" id="PF00903">
    <property type="entry name" value="Glyoxalase"/>
    <property type="match status" value="1"/>
</dbReference>
<dbReference type="GO" id="GO:0004493">
    <property type="term" value="F:methylmalonyl-CoA epimerase activity"/>
    <property type="evidence" value="ECO:0007669"/>
    <property type="project" value="TreeGrafter"/>
</dbReference>
<dbReference type="InterPro" id="IPR029068">
    <property type="entry name" value="Glyas_Bleomycin-R_OHBP_Dase"/>
</dbReference>
<evidence type="ECO:0000256" key="1">
    <source>
        <dbReference type="ARBA" id="ARBA00022723"/>
    </source>
</evidence>
<dbReference type="RefSeq" id="WP_138853022.1">
    <property type="nucleotide sequence ID" value="NZ_CP040710.1"/>
</dbReference>